<organism evidence="2 3">
    <name type="scientific">Microbispora amethystogenes</name>
    <dbReference type="NCBI Taxonomy" id="1427754"/>
    <lineage>
        <taxon>Bacteria</taxon>
        <taxon>Bacillati</taxon>
        <taxon>Actinomycetota</taxon>
        <taxon>Actinomycetes</taxon>
        <taxon>Streptosporangiales</taxon>
        <taxon>Streptosporangiaceae</taxon>
        <taxon>Microbispora</taxon>
    </lineage>
</organism>
<protein>
    <recommendedName>
        <fullName evidence="4">LVIVD repeat-containing protein</fullName>
    </recommendedName>
</protein>
<keyword evidence="1" id="KW-0732">Signal</keyword>
<evidence type="ECO:0000313" key="3">
    <source>
        <dbReference type="Proteomes" id="UP000651728"/>
    </source>
</evidence>
<name>A0ABQ4FHP3_9ACTN</name>
<dbReference type="InterPro" id="IPR013211">
    <property type="entry name" value="LVIVD"/>
</dbReference>
<dbReference type="PROSITE" id="PS51257">
    <property type="entry name" value="PROKAR_LIPOPROTEIN"/>
    <property type="match status" value="1"/>
</dbReference>
<sequence>MEIYRGLRDAVRTSRPTAALAASVLLLLTAACTGGGGPGQAAPTTLPGQDEIRHSPNITVIANVPLTAPFDGPEDWGTDMAFQGRYAFVGNYRGFTVHDIGDPAHPKVVARVVCPGGQNDISVSGDLLFLSVDQARTDDTCESEAGDRLAADEWEGIRVFDISDKAHPRYLKAVRTECGSHTHTIVPGRDARTLYLYVSSPGPEPGSVNCPPPHQNISIVKVPVDDPGKARVVATPELFATREPGSADDGADDGADDDLAGGCHDITAYPEKGLAAGACFGDGVLLDISDPVRPKVLQTVRDEANFSIWHSATFDNAGTKVVFSDEMGGGAAPTCLPSVSPTRGADAVYTLTPDRRLVRRGYFKIPRMQGAKENCVAHNGALVPVPGRDVMVQAWYMGGVSVWDFTDAARPREIAYFERGPLAPELQLGGSWSAYYYNGYIYSSDITKGLDVLRLDDPLTDPAKKVRLTELNAQSQRSY</sequence>
<evidence type="ECO:0000313" key="2">
    <source>
        <dbReference type="EMBL" id="GIH34331.1"/>
    </source>
</evidence>
<feature type="signal peptide" evidence="1">
    <location>
        <begin position="1"/>
        <end position="41"/>
    </location>
</feature>
<keyword evidence="3" id="KW-1185">Reference proteome</keyword>
<accession>A0ABQ4FHP3</accession>
<dbReference type="EMBL" id="BOOB01000036">
    <property type="protein sequence ID" value="GIH34331.1"/>
    <property type="molecule type" value="Genomic_DNA"/>
</dbReference>
<dbReference type="SUPFAM" id="SSF75011">
    <property type="entry name" value="3-carboxy-cis,cis-mucoante lactonizing enzyme"/>
    <property type="match status" value="1"/>
</dbReference>
<dbReference type="Pfam" id="PF08309">
    <property type="entry name" value="LVIVD"/>
    <property type="match status" value="2"/>
</dbReference>
<feature type="chain" id="PRO_5045473505" description="LVIVD repeat-containing protein" evidence="1">
    <location>
        <begin position="42"/>
        <end position="479"/>
    </location>
</feature>
<evidence type="ECO:0008006" key="4">
    <source>
        <dbReference type="Google" id="ProtNLM"/>
    </source>
</evidence>
<reference evidence="2 3" key="1">
    <citation type="submission" date="2021-01" db="EMBL/GenBank/DDBJ databases">
        <title>Whole genome shotgun sequence of Microbispora amethystogenes NBRC 101907.</title>
        <authorList>
            <person name="Komaki H."/>
            <person name="Tamura T."/>
        </authorList>
    </citation>
    <scope>NUCLEOTIDE SEQUENCE [LARGE SCALE GENOMIC DNA]</scope>
    <source>
        <strain evidence="2 3">NBRC 101907</strain>
    </source>
</reference>
<comment type="caution">
    <text evidence="2">The sequence shown here is derived from an EMBL/GenBank/DDBJ whole genome shotgun (WGS) entry which is preliminary data.</text>
</comment>
<evidence type="ECO:0000256" key="1">
    <source>
        <dbReference type="SAM" id="SignalP"/>
    </source>
</evidence>
<dbReference type="Proteomes" id="UP000651728">
    <property type="component" value="Unassembled WGS sequence"/>
</dbReference>
<gene>
    <name evidence="2" type="ORF">Mam01_44950</name>
</gene>
<proteinExistence type="predicted"/>